<organism evidence="1 2">
    <name type="scientific">Iningainema tapete BLCC-T55</name>
    <dbReference type="NCBI Taxonomy" id="2748662"/>
    <lineage>
        <taxon>Bacteria</taxon>
        <taxon>Bacillati</taxon>
        <taxon>Cyanobacteriota</taxon>
        <taxon>Cyanophyceae</taxon>
        <taxon>Nostocales</taxon>
        <taxon>Scytonemataceae</taxon>
        <taxon>Iningainema tapete</taxon>
    </lineage>
</organism>
<dbReference type="RefSeq" id="WP_190830127.1">
    <property type="nucleotide sequence ID" value="NZ_CAWPPI010000061.1"/>
</dbReference>
<dbReference type="AlphaFoldDB" id="A0A8J7C643"/>
<protein>
    <submittedName>
        <fullName evidence="1">Uncharacterized protein</fullName>
    </submittedName>
</protein>
<proteinExistence type="predicted"/>
<keyword evidence="2" id="KW-1185">Reference proteome</keyword>
<accession>A0A8J7C643</accession>
<dbReference type="Proteomes" id="UP000629098">
    <property type="component" value="Unassembled WGS sequence"/>
</dbReference>
<gene>
    <name evidence="1" type="ORF">ICL16_17665</name>
</gene>
<reference evidence="1" key="1">
    <citation type="submission" date="2020-09" db="EMBL/GenBank/DDBJ databases">
        <title>Iningainema tapete sp. nov. (Scytonemataceae, Cyanobacteria) from greenhouses in central Florida (USA) produces two types of nodularin with biosynthetic potential for microcystin-LR and anabaenopeptins.</title>
        <authorList>
            <person name="Berthold D.E."/>
            <person name="Lefler F.W."/>
            <person name="Huang I.-S."/>
            <person name="Abdulla H."/>
            <person name="Zimba P.V."/>
            <person name="Laughinghouse H.D. IV."/>
        </authorList>
    </citation>
    <scope>NUCLEOTIDE SEQUENCE</scope>
    <source>
        <strain evidence="1">BLCCT55</strain>
    </source>
</reference>
<evidence type="ECO:0000313" key="2">
    <source>
        <dbReference type="Proteomes" id="UP000629098"/>
    </source>
</evidence>
<comment type="caution">
    <text evidence="1">The sequence shown here is derived from an EMBL/GenBank/DDBJ whole genome shotgun (WGS) entry which is preliminary data.</text>
</comment>
<evidence type="ECO:0000313" key="1">
    <source>
        <dbReference type="EMBL" id="MBD2773849.1"/>
    </source>
</evidence>
<name>A0A8J7C643_9CYAN</name>
<dbReference type="EMBL" id="JACXAE010000061">
    <property type="protein sequence ID" value="MBD2773849.1"/>
    <property type="molecule type" value="Genomic_DNA"/>
</dbReference>
<sequence length="77" mass="8827">MSLQELKKEAFKLSVSDRLELLQAIISSVESELRPRSEVPEDIVDRMIGLAKTNVPPPTDIEVEAMLEERLMEKYLQ</sequence>